<dbReference type="InterPro" id="IPR036704">
    <property type="entry name" value="RraA/RraA-like_sf"/>
</dbReference>
<reference evidence="1 2" key="1">
    <citation type="journal article" date="2014" name="Genome Announc.">
        <title>Draft Genome Sequences of Two Vibrionaceae Species, Vibrio ponticus C121 and Photobacterium aphoticum C119, Isolated as Coral Reef Microbiota.</title>
        <authorList>
            <person name="Al-saari N."/>
            <person name="Meirelles P.M."/>
            <person name="Mino S."/>
            <person name="Suda W."/>
            <person name="Oshima K."/>
            <person name="Hattori M."/>
            <person name="Ohkuma M."/>
            <person name="Thompson F.L."/>
            <person name="Gomez-Gil B."/>
            <person name="Sawabe T."/>
            <person name="Sawabe T."/>
        </authorList>
    </citation>
    <scope>NUCLEOTIDE SEQUENCE [LARGE SCALE GENOMIC DNA]</scope>
    <source>
        <strain evidence="1 2">JCM 19237</strain>
    </source>
</reference>
<protein>
    <recommendedName>
        <fullName evidence="3">4-hydroxy-4-methyl-2-oxoglutarate aldolase</fullName>
    </recommendedName>
</protein>
<evidence type="ECO:0000313" key="1">
    <source>
        <dbReference type="EMBL" id="GAL05945.1"/>
    </source>
</evidence>
<dbReference type="STRING" id="754436.JCM19237_1585"/>
<comment type="caution">
    <text evidence="1">The sequence shown here is derived from an EMBL/GenBank/DDBJ whole genome shotgun (WGS) entry which is preliminary data.</text>
</comment>
<dbReference type="eggNOG" id="COG0684">
    <property type="taxonomic scope" value="Bacteria"/>
</dbReference>
<dbReference type="SUPFAM" id="SSF89562">
    <property type="entry name" value="RraA-like"/>
    <property type="match status" value="1"/>
</dbReference>
<dbReference type="AlphaFoldDB" id="A0A090QS04"/>
<dbReference type="Proteomes" id="UP000029227">
    <property type="component" value="Unassembled WGS sequence"/>
</dbReference>
<evidence type="ECO:0008006" key="3">
    <source>
        <dbReference type="Google" id="ProtNLM"/>
    </source>
</evidence>
<dbReference type="EMBL" id="BBMN01000009">
    <property type="protein sequence ID" value="GAL05945.1"/>
    <property type="molecule type" value="Genomic_DNA"/>
</dbReference>
<proteinExistence type="predicted"/>
<dbReference type="Gene3D" id="3.50.30.40">
    <property type="entry name" value="Ribonuclease E inhibitor RraA/RraA-like"/>
    <property type="match status" value="1"/>
</dbReference>
<sequence length="45" mass="5053">MKRQTGEENVTLTVVETLIYPGDMLYADRNGVIFSQKPLDLSVLP</sequence>
<organism evidence="1 2">
    <name type="scientific">Photobacterium aphoticum</name>
    <dbReference type="NCBI Taxonomy" id="754436"/>
    <lineage>
        <taxon>Bacteria</taxon>
        <taxon>Pseudomonadati</taxon>
        <taxon>Pseudomonadota</taxon>
        <taxon>Gammaproteobacteria</taxon>
        <taxon>Vibrionales</taxon>
        <taxon>Vibrionaceae</taxon>
        <taxon>Photobacterium</taxon>
    </lineage>
</organism>
<gene>
    <name evidence="1" type="ORF">JCM19237_1585</name>
</gene>
<name>A0A090QS04_9GAMM</name>
<accession>A0A090QS04</accession>
<evidence type="ECO:0000313" key="2">
    <source>
        <dbReference type="Proteomes" id="UP000029227"/>
    </source>
</evidence>
<dbReference type="InterPro" id="IPR005493">
    <property type="entry name" value="RraA/RraA-like"/>
</dbReference>
<dbReference type="Pfam" id="PF03737">
    <property type="entry name" value="RraA-like"/>
    <property type="match status" value="1"/>
</dbReference>